<dbReference type="Pfam" id="PF05256">
    <property type="entry name" value="UPF0223"/>
    <property type="match status" value="1"/>
</dbReference>
<dbReference type="SUPFAM" id="SSF158504">
    <property type="entry name" value="BH2638-like"/>
    <property type="match status" value="1"/>
</dbReference>
<dbReference type="Proteomes" id="UP000324517">
    <property type="component" value="Unassembled WGS sequence"/>
</dbReference>
<dbReference type="Gene3D" id="1.10.220.80">
    <property type="entry name" value="BH2638-like"/>
    <property type="match status" value="1"/>
</dbReference>
<gene>
    <name evidence="1" type="ORF">FZC74_03990</name>
    <name evidence="2" type="ORF">FZC75_06325</name>
</gene>
<name>A0A5D4SEI4_9BACI</name>
<organism evidence="2 4">
    <name type="scientific">Sutcliffiella horikoshii</name>
    <dbReference type="NCBI Taxonomy" id="79883"/>
    <lineage>
        <taxon>Bacteria</taxon>
        <taxon>Bacillati</taxon>
        <taxon>Bacillota</taxon>
        <taxon>Bacilli</taxon>
        <taxon>Bacillales</taxon>
        <taxon>Bacillaceae</taxon>
        <taxon>Sutcliffiella</taxon>
    </lineage>
</organism>
<evidence type="ECO:0000313" key="1">
    <source>
        <dbReference type="EMBL" id="TYS61449.1"/>
    </source>
</evidence>
<dbReference type="EMBL" id="VTEU01000001">
    <property type="protein sequence ID" value="TYS61449.1"/>
    <property type="molecule type" value="Genomic_DNA"/>
</dbReference>
<dbReference type="EMBL" id="VTET01000003">
    <property type="protein sequence ID" value="TYS72691.1"/>
    <property type="molecule type" value="Genomic_DNA"/>
</dbReference>
<evidence type="ECO:0000313" key="3">
    <source>
        <dbReference type="Proteomes" id="UP000323393"/>
    </source>
</evidence>
<evidence type="ECO:0000313" key="4">
    <source>
        <dbReference type="Proteomes" id="UP000324517"/>
    </source>
</evidence>
<accession>A0A5D4SEI4</accession>
<sequence length="91" mass="10608">MDFSYPISYDWSTDEIVDVIALFEAVELTYSKGVERDQLLSLYRRFKEIVPGKAEERNLANEYEELSGFSVYRTIKKAKDMNPGEQVKMSK</sequence>
<dbReference type="PIRSF" id="PIRSF037260">
    <property type="entry name" value="UPF0223"/>
    <property type="match status" value="1"/>
</dbReference>
<dbReference type="InterPro" id="IPR023324">
    <property type="entry name" value="BH2638-like_sf"/>
</dbReference>
<dbReference type="OrthoDB" id="1649074at2"/>
<evidence type="ECO:0000313" key="2">
    <source>
        <dbReference type="EMBL" id="TYS72691.1"/>
    </source>
</evidence>
<protein>
    <submittedName>
        <fullName evidence="2">UPF0223 family protein</fullName>
    </submittedName>
</protein>
<dbReference type="RefSeq" id="WP_148965004.1">
    <property type="nucleotide sequence ID" value="NZ_JBNIKO010000002.1"/>
</dbReference>
<dbReference type="InterPro" id="IPR007920">
    <property type="entry name" value="UPF0223"/>
</dbReference>
<dbReference type="Proteomes" id="UP000323393">
    <property type="component" value="Unassembled WGS sequence"/>
</dbReference>
<dbReference type="NCBIfam" id="NF003353">
    <property type="entry name" value="PRK04387.1"/>
    <property type="match status" value="1"/>
</dbReference>
<proteinExistence type="predicted"/>
<reference evidence="3 4" key="1">
    <citation type="submission" date="2019-08" db="EMBL/GenBank/DDBJ databases">
        <title>Bacillus genomes from the desert of Cuatro Cienegas, Coahuila.</title>
        <authorList>
            <person name="Olmedo-Alvarez G."/>
        </authorList>
    </citation>
    <scope>NUCLEOTIDE SEQUENCE [LARGE SCALE GENOMIC DNA]</scope>
    <source>
        <strain evidence="1 3">CH88_3T</strain>
        <strain evidence="2 4">CH98b_3T</strain>
    </source>
</reference>
<dbReference type="AlphaFoldDB" id="A0A5D4SEI4"/>
<comment type="caution">
    <text evidence="2">The sequence shown here is derived from an EMBL/GenBank/DDBJ whole genome shotgun (WGS) entry which is preliminary data.</text>
</comment>